<dbReference type="AlphaFoldDB" id="A0AAV8UIZ3"/>
<evidence type="ECO:0000313" key="4">
    <source>
        <dbReference type="EMBL" id="KAJ8902508.1"/>
    </source>
</evidence>
<feature type="transmembrane region" description="Helical" evidence="2">
    <location>
        <begin position="256"/>
        <end position="273"/>
    </location>
</feature>
<sequence length="905" mass="103499">MVLVASGGLIHELTGLERPSKRMGITAKEGRDSSWKGNIRKGTDELNSGVFRMEHDGPENGSTSRYDSYGGYESASSEASNSSIEVVEETPLLKLRQGAFSAPEKRWTESPGESENGLGARSFLDGFNILHKGIEDFRRDLYEVRKGFEGILFPSHDAELEPIPKVDTTGAFVKLEVMESWEVDFCVVALNVAIAVGFLYTTLSVSLSKDGWQNAVMGYFSKYSMLAINFSSFLLAIFYIVRIIALRDTERTDEQFWTCVLVSSGLLGQSPFTEFFGVSENLISYGYDQLNRMFHWVVVVDATYAACTYFFLICSAHSYRVVGHWEFQRLRFYFPKFVLISIYVSARISLELWGSIHLGFIPLTRLINLSFFLSAGWMTPPALTAVTLTTLSDCAILLWFYKEISTTRIFLARLNYVETRTKQLGFRFFIYLSVCFLAAIFLTDAYLMGTTPASNLEDLQKGLFYIEMSPVAGKLGLSIMYFTWLALTVYGNYPSGNSRTSRESEMEGVDTDRGMRLILDERKTFLYKHRDWKNRETASRMYSQWNNVFIMELQILMINCAWLSYIPMNKREEKQSPSTVTFEAELERQDTQADINKVDMYEITAGKGLRILRHVYDEPNDGHCIILEGENKVIVSFGGTRQGSMKNWRANFQFNQVTWSDWFQPVSISDLQNLDDEENPQLAPRSLLLKVATEVKTFAEVKVHAGFASMYKRLRAEMMSVLVSIYNRDKASGRKQLFFTGHSLGGAMCTMASYDCALNYRRIGLRSRQQIQVTTFGLPKIGNLAWKNSFEKEVPRHWRFVLASDVVTKMPQDWSYFHVGVKVLLDWSGVLLIDPSFVEVRWWHTVYTSTTLHTRASYFLALQACCRRYRDKRGIEDDLADAFWSWPIQPHYIRLFVNVEPSPAG</sequence>
<dbReference type="InterPro" id="IPR051218">
    <property type="entry name" value="Sec_MonoDiacylglyc_Lipase"/>
</dbReference>
<reference evidence="4 5" key="1">
    <citation type="journal article" date="2023" name="Nat. Commun.">
        <title>Origin of minicircular mitochondrial genomes in red algae.</title>
        <authorList>
            <person name="Lee Y."/>
            <person name="Cho C.H."/>
            <person name="Lee Y.M."/>
            <person name="Park S.I."/>
            <person name="Yang J.H."/>
            <person name="West J.A."/>
            <person name="Bhattacharya D."/>
            <person name="Yoon H.S."/>
        </authorList>
    </citation>
    <scope>NUCLEOTIDE SEQUENCE [LARGE SCALE GENOMIC DNA]</scope>
    <source>
        <strain evidence="4 5">CCMP1338</strain>
        <tissue evidence="4">Whole cell</tissue>
    </source>
</reference>
<feature type="region of interest" description="Disordered" evidence="1">
    <location>
        <begin position="49"/>
        <end position="83"/>
    </location>
</feature>
<feature type="transmembrane region" description="Helical" evidence="2">
    <location>
        <begin position="337"/>
        <end position="361"/>
    </location>
</feature>
<feature type="transmembrane region" description="Helical" evidence="2">
    <location>
        <begin position="293"/>
        <end position="316"/>
    </location>
</feature>
<keyword evidence="2" id="KW-0472">Membrane</keyword>
<dbReference type="Pfam" id="PF01764">
    <property type="entry name" value="Lipase_3"/>
    <property type="match status" value="1"/>
</dbReference>
<keyword evidence="2" id="KW-1133">Transmembrane helix</keyword>
<feature type="domain" description="Fungal lipase-type" evidence="3">
    <location>
        <begin position="635"/>
        <end position="812"/>
    </location>
</feature>
<evidence type="ECO:0000313" key="5">
    <source>
        <dbReference type="Proteomes" id="UP001157974"/>
    </source>
</evidence>
<dbReference type="Gene3D" id="3.40.50.1820">
    <property type="entry name" value="alpha/beta hydrolase"/>
    <property type="match status" value="1"/>
</dbReference>
<dbReference type="GO" id="GO:0006629">
    <property type="term" value="P:lipid metabolic process"/>
    <property type="evidence" value="ECO:0007669"/>
    <property type="project" value="InterPro"/>
</dbReference>
<feature type="transmembrane region" description="Helical" evidence="2">
    <location>
        <begin position="475"/>
        <end position="493"/>
    </location>
</feature>
<organism evidence="4 5">
    <name type="scientific">Rhodosorus marinus</name>
    <dbReference type="NCBI Taxonomy" id="101924"/>
    <lineage>
        <taxon>Eukaryota</taxon>
        <taxon>Rhodophyta</taxon>
        <taxon>Stylonematophyceae</taxon>
        <taxon>Stylonematales</taxon>
        <taxon>Stylonemataceae</taxon>
        <taxon>Rhodosorus</taxon>
    </lineage>
</organism>
<feature type="transmembrane region" description="Helical" evidence="2">
    <location>
        <begin position="183"/>
        <end position="203"/>
    </location>
</feature>
<keyword evidence="2" id="KW-0812">Transmembrane</keyword>
<dbReference type="Proteomes" id="UP001157974">
    <property type="component" value="Unassembled WGS sequence"/>
</dbReference>
<evidence type="ECO:0000256" key="2">
    <source>
        <dbReference type="SAM" id="Phobius"/>
    </source>
</evidence>
<dbReference type="PANTHER" id="PTHR45856:SF11">
    <property type="entry name" value="FUNGAL LIPASE-LIKE DOMAIN-CONTAINING PROTEIN"/>
    <property type="match status" value="1"/>
</dbReference>
<dbReference type="PANTHER" id="PTHR45856">
    <property type="entry name" value="ALPHA/BETA-HYDROLASES SUPERFAMILY PROTEIN"/>
    <property type="match status" value="1"/>
</dbReference>
<accession>A0AAV8UIZ3</accession>
<gene>
    <name evidence="4" type="ORF">NDN08_006911</name>
</gene>
<feature type="transmembrane region" description="Helical" evidence="2">
    <location>
        <begin position="381"/>
        <end position="401"/>
    </location>
</feature>
<dbReference type="SUPFAM" id="SSF53474">
    <property type="entry name" value="alpha/beta-Hydrolases"/>
    <property type="match status" value="1"/>
</dbReference>
<comment type="caution">
    <text evidence="4">The sequence shown here is derived from an EMBL/GenBank/DDBJ whole genome shotgun (WGS) entry which is preliminary data.</text>
</comment>
<keyword evidence="5" id="KW-1185">Reference proteome</keyword>
<feature type="compositionally biased region" description="Low complexity" evidence="1">
    <location>
        <begin position="68"/>
        <end position="83"/>
    </location>
</feature>
<dbReference type="InterPro" id="IPR002921">
    <property type="entry name" value="Fungal_lipase-type"/>
</dbReference>
<name>A0AAV8UIZ3_9RHOD</name>
<evidence type="ECO:0000256" key="1">
    <source>
        <dbReference type="SAM" id="MobiDB-lite"/>
    </source>
</evidence>
<feature type="transmembrane region" description="Helical" evidence="2">
    <location>
        <begin position="548"/>
        <end position="568"/>
    </location>
</feature>
<evidence type="ECO:0000259" key="3">
    <source>
        <dbReference type="Pfam" id="PF01764"/>
    </source>
</evidence>
<proteinExistence type="predicted"/>
<dbReference type="EMBL" id="JAMWBK010000009">
    <property type="protein sequence ID" value="KAJ8902508.1"/>
    <property type="molecule type" value="Genomic_DNA"/>
</dbReference>
<dbReference type="InterPro" id="IPR029058">
    <property type="entry name" value="AB_hydrolase_fold"/>
</dbReference>
<feature type="transmembrane region" description="Helical" evidence="2">
    <location>
        <begin position="428"/>
        <end position="449"/>
    </location>
</feature>
<feature type="transmembrane region" description="Helical" evidence="2">
    <location>
        <begin position="223"/>
        <end position="244"/>
    </location>
</feature>
<dbReference type="CDD" id="cd00519">
    <property type="entry name" value="Lipase_3"/>
    <property type="match status" value="1"/>
</dbReference>
<protein>
    <recommendedName>
        <fullName evidence="3">Fungal lipase-type domain-containing protein</fullName>
    </recommendedName>
</protein>